<evidence type="ECO:0000259" key="7">
    <source>
        <dbReference type="Pfam" id="PF21200"/>
    </source>
</evidence>
<dbReference type="InterPro" id="IPR036116">
    <property type="entry name" value="FN3_sf"/>
</dbReference>
<reference evidence="9" key="3">
    <citation type="submission" date="2025-08" db="UniProtKB">
        <authorList>
            <consortium name="RefSeq"/>
        </authorList>
    </citation>
    <scope>IDENTIFICATION</scope>
    <source>
        <strain evidence="9">17A/GY</strain>
        <tissue evidence="9">Liver</tissue>
    </source>
</reference>
<dbReference type="InterPro" id="IPR000514">
    <property type="entry name" value="Glyco_hydro_39"/>
</dbReference>
<dbReference type="SUPFAM" id="SSF51011">
    <property type="entry name" value="Glycosyl hydrolase domain"/>
    <property type="match status" value="1"/>
</dbReference>
<organism evidence="8 9">
    <name type="scientific">Cricetulus griseus</name>
    <name type="common">Chinese hamster</name>
    <name type="synonym">Cricetulus barabensis griseus</name>
    <dbReference type="NCBI Taxonomy" id="10029"/>
    <lineage>
        <taxon>Eukaryota</taxon>
        <taxon>Metazoa</taxon>
        <taxon>Chordata</taxon>
        <taxon>Craniata</taxon>
        <taxon>Vertebrata</taxon>
        <taxon>Euteleostomi</taxon>
        <taxon>Mammalia</taxon>
        <taxon>Eutheria</taxon>
        <taxon>Euarchontoglires</taxon>
        <taxon>Glires</taxon>
        <taxon>Rodentia</taxon>
        <taxon>Myomorpha</taxon>
        <taxon>Muroidea</taxon>
        <taxon>Cricetidae</taxon>
        <taxon>Cricetinae</taxon>
        <taxon>Cricetulus</taxon>
    </lineage>
</organism>
<comment type="similarity">
    <text evidence="1">Belongs to the glycosyl hydrolase 39 family.</text>
</comment>
<dbReference type="KEGG" id="cge:100767663"/>
<evidence type="ECO:0000256" key="4">
    <source>
        <dbReference type="PIRSR" id="PIRSR600514-1"/>
    </source>
</evidence>
<dbReference type="Pfam" id="PF01229">
    <property type="entry name" value="Glyco_hydro_39"/>
    <property type="match status" value="2"/>
</dbReference>
<feature type="active site" description="Proton donor" evidence="4">
    <location>
        <position position="228"/>
    </location>
</feature>
<dbReference type="Pfam" id="PF21200">
    <property type="entry name" value="Glyco_hydro_39_C"/>
    <property type="match status" value="1"/>
</dbReference>
<dbReference type="InterPro" id="IPR017853">
    <property type="entry name" value="GH"/>
</dbReference>
<evidence type="ECO:0000313" key="9">
    <source>
        <dbReference type="RefSeq" id="XP_027281768.1"/>
    </source>
</evidence>
<dbReference type="SUPFAM" id="SSF51445">
    <property type="entry name" value="(Trans)glycosidases"/>
    <property type="match status" value="1"/>
</dbReference>
<evidence type="ECO:0000256" key="1">
    <source>
        <dbReference type="ARBA" id="ARBA00008875"/>
    </source>
</evidence>
<feature type="domain" description="Glycosyl hydrolases family 39 N-terminal catalytic" evidence="6">
    <location>
        <begin position="29"/>
        <end position="101"/>
    </location>
</feature>
<dbReference type="InterPro" id="IPR049165">
    <property type="entry name" value="GH39_as"/>
</dbReference>
<dbReference type="Proteomes" id="UP001108280">
    <property type="component" value="Chromosome 7"/>
</dbReference>
<keyword evidence="3" id="KW-0326">Glycosidase</keyword>
<dbReference type="GO" id="GO:0005975">
    <property type="term" value="P:carbohydrate metabolic process"/>
    <property type="evidence" value="ECO:0007669"/>
    <property type="project" value="InterPro"/>
</dbReference>
<dbReference type="InterPro" id="IPR049166">
    <property type="entry name" value="GH39_cat"/>
</dbReference>
<gene>
    <name evidence="9" type="primary">Idua</name>
</gene>
<feature type="signal peptide" evidence="5">
    <location>
        <begin position="1"/>
        <end position="25"/>
    </location>
</feature>
<evidence type="ECO:0000256" key="3">
    <source>
        <dbReference type="ARBA" id="ARBA00023295"/>
    </source>
</evidence>
<dbReference type="GeneID" id="100767663"/>
<evidence type="ECO:0000256" key="2">
    <source>
        <dbReference type="ARBA" id="ARBA00022801"/>
    </source>
</evidence>
<evidence type="ECO:0000313" key="8">
    <source>
        <dbReference type="Proteomes" id="UP001108280"/>
    </source>
</evidence>
<dbReference type="OrthoDB" id="15153at2759"/>
<dbReference type="AlphaFoldDB" id="A0A9J7JY68"/>
<feature type="chain" id="PRO_5039934010" evidence="5">
    <location>
        <begin position="26"/>
        <end position="690"/>
    </location>
</feature>
<dbReference type="InterPro" id="IPR049167">
    <property type="entry name" value="GH39_C"/>
</dbReference>
<keyword evidence="8" id="KW-1185">Reference proteome</keyword>
<dbReference type="InterPro" id="IPR013783">
    <property type="entry name" value="Ig-like_fold"/>
</dbReference>
<dbReference type="CTD" id="3425"/>
<sequence>MRPPQPPSATLAFLAAFLAKALALAETPYLVRVDAARPLRPLLPFWRSTGFCPPLPHDQAYQYDLSWDQQLNLAYIGAVPHSGIEQVRIHWLLDLITARRRTRLAGASETGLWEYCAGLAVKLFTPQIAESWVSPAKRVLPERLIRKSSAQGLIYNFTYLDVFLDLLMKNQLLPGFELMGSPSGHFTDFEDKQQVFEWKNLVSLLARRYIDRYGLTHVSKWNFETWNEPDHHDFDNVSMTTQGFLNYYDACSEGLHDASPMLRLGGPGDSFHPLPKSPLCWSLLRHCANGTNFFTGEVGVRLDYISLHKKGAGSSMYILEQEMAVVEQIQQLFPEFKDTPIYNDEADPLVGWSLPQPWRADVTYAALVVKVIAQHQNLLFANSSSSMHYVLLSNDNAFLSYHPHPFSQRTLTARFQVNNTCPPHVQLLRKPVLTVMGLMALLDGEQLWAEVSQAGAVLDSNHTVGVLASTHRPEVSSEAWRTTVLIYTSDDTHAHLNGSIPVTLHLRGVPPGLGLVYVVLYLDNQLCSPSSEWQHMGQPVFPSAEQFRRMRMVEDPVVEAPRPFPAGGRLTLHRKLSLPSLLLVHVCTRPLKPPGQVSRLRALPLTHGQLVLVWSDEHVGSKCLWTYEIQFSQKGEEYAPISRRPSTFNLFVFSPDTAVVSGSYRVRALDYWARPGPFSDPVTYLDVPAS</sequence>
<dbReference type="Gene3D" id="2.60.40.10">
    <property type="entry name" value="Immunoglobulins"/>
    <property type="match status" value="1"/>
</dbReference>
<feature type="domain" description="Alpha-L-iduronidase C-terminal" evidence="7">
    <location>
        <begin position="599"/>
        <end position="685"/>
    </location>
</feature>
<reference evidence="8" key="1">
    <citation type="journal article" date="2018" name="Biotechnol. Bioeng.">
        <title>A reference genome of the Chinese hamster based on a hybrid assembly strategy.</title>
        <authorList>
            <person name="Rupp O."/>
            <person name="MacDonald M.L."/>
            <person name="Li S."/>
            <person name="Dhiman H."/>
            <person name="Polson S."/>
            <person name="Griep S."/>
            <person name="Heffner K."/>
            <person name="Hernandez I."/>
            <person name="Brinkrolf K."/>
            <person name="Jadhav V."/>
            <person name="Samoudi M."/>
            <person name="Hao H."/>
            <person name="Kingham B."/>
            <person name="Goesmann A."/>
            <person name="Betenbaugh M.J."/>
            <person name="Lewis N.E."/>
            <person name="Borth N."/>
            <person name="Lee K.H."/>
        </authorList>
    </citation>
    <scope>NUCLEOTIDE SEQUENCE [LARGE SCALE GENOMIC DNA]</scope>
    <source>
        <strain evidence="8">17A/GY</strain>
    </source>
</reference>
<name>A0A9J7JY68_CRIGR</name>
<proteinExistence type="inferred from homology"/>
<dbReference type="Gene3D" id="3.20.20.80">
    <property type="entry name" value="Glycosidases"/>
    <property type="match status" value="1"/>
</dbReference>
<dbReference type="InterPro" id="IPR051923">
    <property type="entry name" value="Glycosyl_Hydrolase_39"/>
</dbReference>
<evidence type="ECO:0000259" key="6">
    <source>
        <dbReference type="Pfam" id="PF01229"/>
    </source>
</evidence>
<dbReference type="PANTHER" id="PTHR12631">
    <property type="entry name" value="ALPHA-L-IDURONIDASE"/>
    <property type="match status" value="1"/>
</dbReference>
<keyword evidence="5" id="KW-0732">Signal</keyword>
<dbReference type="PROSITE" id="PS01027">
    <property type="entry name" value="GLYCOSYL_HYDROL_F39"/>
    <property type="match status" value="1"/>
</dbReference>
<feature type="domain" description="Glycosyl hydrolases family 39 N-terminal catalytic" evidence="6">
    <location>
        <begin position="145"/>
        <end position="571"/>
    </location>
</feature>
<dbReference type="Gene3D" id="2.60.40.1500">
    <property type="entry name" value="Glycosyl hydrolase domain, family 39"/>
    <property type="match status" value="1"/>
</dbReference>
<keyword evidence="2" id="KW-0378">Hydrolase</keyword>
<protein>
    <submittedName>
        <fullName evidence="9">Alpha-L-iduronidase isoform X2</fullName>
    </submittedName>
</protein>
<dbReference type="RefSeq" id="XP_027281768.1">
    <property type="nucleotide sequence ID" value="XM_027425967.2"/>
</dbReference>
<dbReference type="FunFam" id="2.60.40.10:FF:001526">
    <property type="entry name" value="Alpha-L-iduronidase"/>
    <property type="match status" value="1"/>
</dbReference>
<dbReference type="FunFam" id="2.60.40.1500:FF:000001">
    <property type="entry name" value="Alpha-L-iduronidase"/>
    <property type="match status" value="1"/>
</dbReference>
<dbReference type="PRINTS" id="PR00745">
    <property type="entry name" value="GLHYDRLASE39"/>
</dbReference>
<reference evidence="8" key="2">
    <citation type="journal article" date="2020" name="Biotechnol. Bioeng.">
        <title>Chromosome-scale scaffolds for the Chinese hamster reference genome assembly to facilitate the study of the CHO epigenome.</title>
        <authorList>
            <person name="Hilliard W."/>
            <person name="MacDonald M."/>
            <person name="Lee K.H."/>
        </authorList>
    </citation>
    <scope>NUCLEOTIDE SEQUENCE [LARGE SCALE GENOMIC DNA]</scope>
    <source>
        <strain evidence="8">17A/GY</strain>
    </source>
</reference>
<dbReference type="PANTHER" id="PTHR12631:SF8">
    <property type="entry name" value="ALPHA-L-IDURONIDASE"/>
    <property type="match status" value="1"/>
</dbReference>
<dbReference type="SUPFAM" id="SSF49265">
    <property type="entry name" value="Fibronectin type III"/>
    <property type="match status" value="1"/>
</dbReference>
<dbReference type="GO" id="GO:0003940">
    <property type="term" value="F:L-iduronidase activity"/>
    <property type="evidence" value="ECO:0007669"/>
    <property type="project" value="TreeGrafter"/>
</dbReference>
<evidence type="ECO:0000256" key="5">
    <source>
        <dbReference type="SAM" id="SignalP"/>
    </source>
</evidence>
<accession>A0A9J7JY68</accession>